<dbReference type="EMBL" id="GBRH01215990">
    <property type="protein sequence ID" value="JAD81905.1"/>
    <property type="molecule type" value="Transcribed_RNA"/>
</dbReference>
<accession>A0A0A9D8B6</accession>
<proteinExistence type="predicted"/>
<organism evidence="2">
    <name type="scientific">Arundo donax</name>
    <name type="common">Giant reed</name>
    <name type="synonym">Donax arundinaceus</name>
    <dbReference type="NCBI Taxonomy" id="35708"/>
    <lineage>
        <taxon>Eukaryota</taxon>
        <taxon>Viridiplantae</taxon>
        <taxon>Streptophyta</taxon>
        <taxon>Embryophyta</taxon>
        <taxon>Tracheophyta</taxon>
        <taxon>Spermatophyta</taxon>
        <taxon>Magnoliopsida</taxon>
        <taxon>Liliopsida</taxon>
        <taxon>Poales</taxon>
        <taxon>Poaceae</taxon>
        <taxon>PACMAD clade</taxon>
        <taxon>Arundinoideae</taxon>
        <taxon>Arundineae</taxon>
        <taxon>Arundo</taxon>
    </lineage>
</organism>
<evidence type="ECO:0000256" key="1">
    <source>
        <dbReference type="SAM" id="Phobius"/>
    </source>
</evidence>
<reference evidence="2" key="2">
    <citation type="journal article" date="2015" name="Data Brief">
        <title>Shoot transcriptome of the giant reed, Arundo donax.</title>
        <authorList>
            <person name="Barrero R.A."/>
            <person name="Guerrero F.D."/>
            <person name="Moolhuijzen P."/>
            <person name="Goolsby J.A."/>
            <person name="Tidwell J."/>
            <person name="Bellgard S.E."/>
            <person name="Bellgard M.I."/>
        </authorList>
    </citation>
    <scope>NUCLEOTIDE SEQUENCE</scope>
    <source>
        <tissue evidence="2">Shoot tissue taken approximately 20 cm above the soil surface</tissue>
    </source>
</reference>
<dbReference type="AlphaFoldDB" id="A0A0A9D8B6"/>
<sequence length="37" mass="4522">MKSTISFQPDFTLFCPSFFFTFNIVRYIYDTKVNKFK</sequence>
<evidence type="ECO:0000313" key="2">
    <source>
        <dbReference type="EMBL" id="JAD81905.1"/>
    </source>
</evidence>
<reference evidence="2" key="1">
    <citation type="submission" date="2014-09" db="EMBL/GenBank/DDBJ databases">
        <authorList>
            <person name="Magalhaes I.L.F."/>
            <person name="Oliveira U."/>
            <person name="Santos F.R."/>
            <person name="Vidigal T.H.D.A."/>
            <person name="Brescovit A.D."/>
            <person name="Santos A.J."/>
        </authorList>
    </citation>
    <scope>NUCLEOTIDE SEQUENCE</scope>
    <source>
        <tissue evidence="2">Shoot tissue taken approximately 20 cm above the soil surface</tissue>
    </source>
</reference>
<name>A0A0A9D8B6_ARUDO</name>
<feature type="transmembrane region" description="Helical" evidence="1">
    <location>
        <begin position="12"/>
        <end position="29"/>
    </location>
</feature>
<keyword evidence="1" id="KW-1133">Transmembrane helix</keyword>
<keyword evidence="1" id="KW-0472">Membrane</keyword>
<protein>
    <submittedName>
        <fullName evidence="2">Uncharacterized protein</fullName>
    </submittedName>
</protein>
<keyword evidence="1" id="KW-0812">Transmembrane</keyword>